<comment type="caution">
    <text evidence="5">The sequence shown here is derived from an EMBL/GenBank/DDBJ whole genome shotgun (WGS) entry which is preliminary data.</text>
</comment>
<keyword evidence="2" id="KW-0012">Acyltransferase</keyword>
<dbReference type="Pfam" id="PF00583">
    <property type="entry name" value="Acetyltransf_1"/>
    <property type="match status" value="1"/>
</dbReference>
<dbReference type="EMBL" id="JADIVZ010000001">
    <property type="protein sequence ID" value="MBF4160673.1"/>
    <property type="molecule type" value="Genomic_DNA"/>
</dbReference>
<protein>
    <submittedName>
        <fullName evidence="5">GNAT family N-acetyltransferase</fullName>
    </submittedName>
</protein>
<accession>A0A930Y9S4</accession>
<evidence type="ECO:0000256" key="1">
    <source>
        <dbReference type="ARBA" id="ARBA00022679"/>
    </source>
</evidence>
<name>A0A930Y9S4_9ACTN</name>
<dbReference type="PANTHER" id="PTHR43877">
    <property type="entry name" value="AMINOALKYLPHOSPHONATE N-ACETYLTRANSFERASE-RELATED-RELATED"/>
    <property type="match status" value="1"/>
</dbReference>
<gene>
    <name evidence="5" type="ORF">ISG29_03165</name>
</gene>
<dbReference type="PANTHER" id="PTHR43877:SF1">
    <property type="entry name" value="ACETYLTRANSFERASE"/>
    <property type="match status" value="1"/>
</dbReference>
<evidence type="ECO:0000256" key="2">
    <source>
        <dbReference type="ARBA" id="ARBA00023315"/>
    </source>
</evidence>
<dbReference type="AlphaFoldDB" id="A0A930Y9S4"/>
<dbReference type="CDD" id="cd04301">
    <property type="entry name" value="NAT_SF"/>
    <property type="match status" value="1"/>
</dbReference>
<feature type="compositionally biased region" description="Polar residues" evidence="3">
    <location>
        <begin position="154"/>
        <end position="165"/>
    </location>
</feature>
<evidence type="ECO:0000313" key="6">
    <source>
        <dbReference type="Proteomes" id="UP000656804"/>
    </source>
</evidence>
<reference evidence="5" key="1">
    <citation type="submission" date="2020-11" db="EMBL/GenBank/DDBJ databases">
        <title>Nocardioides sp. CBS4Y-1, whole genome shotgun sequence.</title>
        <authorList>
            <person name="Tuo L."/>
        </authorList>
    </citation>
    <scope>NUCLEOTIDE SEQUENCE</scope>
    <source>
        <strain evidence="5">CBS4Y-1</strain>
    </source>
</reference>
<dbReference type="Gene3D" id="3.40.630.30">
    <property type="match status" value="1"/>
</dbReference>
<dbReference type="RefSeq" id="WP_194501868.1">
    <property type="nucleotide sequence ID" value="NZ_JADIVZ010000001.1"/>
</dbReference>
<feature type="compositionally biased region" description="Basic residues" evidence="3">
    <location>
        <begin position="179"/>
        <end position="190"/>
    </location>
</feature>
<dbReference type="SUPFAM" id="SSF55729">
    <property type="entry name" value="Acyl-CoA N-acyltransferases (Nat)"/>
    <property type="match status" value="1"/>
</dbReference>
<organism evidence="5 6">
    <name type="scientific">Nocardioides acrostichi</name>
    <dbReference type="NCBI Taxonomy" id="2784339"/>
    <lineage>
        <taxon>Bacteria</taxon>
        <taxon>Bacillati</taxon>
        <taxon>Actinomycetota</taxon>
        <taxon>Actinomycetes</taxon>
        <taxon>Propionibacteriales</taxon>
        <taxon>Nocardioidaceae</taxon>
        <taxon>Nocardioides</taxon>
    </lineage>
</organism>
<feature type="domain" description="N-acetyltransferase" evidence="4">
    <location>
        <begin position="6"/>
        <end position="158"/>
    </location>
</feature>
<dbReference type="InterPro" id="IPR050832">
    <property type="entry name" value="Bact_Acetyltransf"/>
</dbReference>
<proteinExistence type="predicted"/>
<keyword evidence="1" id="KW-0808">Transferase</keyword>
<feature type="region of interest" description="Disordered" evidence="3">
    <location>
        <begin position="154"/>
        <end position="190"/>
    </location>
</feature>
<dbReference type="Proteomes" id="UP000656804">
    <property type="component" value="Unassembled WGS sequence"/>
</dbReference>
<evidence type="ECO:0000313" key="5">
    <source>
        <dbReference type="EMBL" id="MBF4160673.1"/>
    </source>
</evidence>
<keyword evidence="6" id="KW-1185">Reference proteome</keyword>
<dbReference type="InterPro" id="IPR016181">
    <property type="entry name" value="Acyl_CoA_acyltransferase"/>
</dbReference>
<dbReference type="GO" id="GO:0016747">
    <property type="term" value="F:acyltransferase activity, transferring groups other than amino-acyl groups"/>
    <property type="evidence" value="ECO:0007669"/>
    <property type="project" value="InterPro"/>
</dbReference>
<sequence length="190" mass="20708">MARPHVTLRTARPDDLDFLLGLWSEMLRRCDGQDQRIDLELVLKDSAESTDQRVVVADVDGVPAGAVLLRIAPLSPLNPELSVQAWAPHVLPAHRRHGVGRHLVEAAADFAEESGVGVVLSGATAGAREANRFLARLGLSPYIMLRGASTHSVRQKAASQLPTSERGQHRRGAQLAARRTLRQRRTRADG</sequence>
<evidence type="ECO:0000259" key="4">
    <source>
        <dbReference type="PROSITE" id="PS51186"/>
    </source>
</evidence>
<evidence type="ECO:0000256" key="3">
    <source>
        <dbReference type="SAM" id="MobiDB-lite"/>
    </source>
</evidence>
<dbReference type="InterPro" id="IPR000182">
    <property type="entry name" value="GNAT_dom"/>
</dbReference>
<dbReference type="PROSITE" id="PS51186">
    <property type="entry name" value="GNAT"/>
    <property type="match status" value="1"/>
</dbReference>